<dbReference type="GO" id="GO:0042450">
    <property type="term" value="P:L-arginine biosynthetic process via ornithine"/>
    <property type="evidence" value="ECO:0007669"/>
    <property type="project" value="UniProtKB-UniRule"/>
</dbReference>
<dbReference type="PRINTS" id="PR00102">
    <property type="entry name" value="OTCASE"/>
</dbReference>
<evidence type="ECO:0000256" key="1">
    <source>
        <dbReference type="ARBA" id="ARBA00004975"/>
    </source>
</evidence>
<comment type="caution">
    <text evidence="9">The sequence shown here is derived from an EMBL/GenBank/DDBJ whole genome shotgun (WGS) entry which is preliminary data.</text>
</comment>
<feature type="binding site" evidence="6">
    <location>
        <position position="292"/>
    </location>
    <ligand>
        <name>carbamoyl phosphate</name>
        <dbReference type="ChEBI" id="CHEBI:58228"/>
    </ligand>
</feature>
<dbReference type="HAMAP" id="MF_01109">
    <property type="entry name" value="OTCase"/>
    <property type="match status" value="1"/>
</dbReference>
<proteinExistence type="inferred from homology"/>
<feature type="binding site" evidence="6">
    <location>
        <position position="78"/>
    </location>
    <ligand>
        <name>carbamoyl phosphate</name>
        <dbReference type="ChEBI" id="CHEBI:58228"/>
    </ligand>
</feature>
<feature type="binding site" evidence="6">
    <location>
        <position position="224"/>
    </location>
    <ligand>
        <name>L-ornithine</name>
        <dbReference type="ChEBI" id="CHEBI:46911"/>
    </ligand>
</feature>
<feature type="binding site" evidence="6">
    <location>
        <position position="102"/>
    </location>
    <ligand>
        <name>carbamoyl phosphate</name>
        <dbReference type="ChEBI" id="CHEBI:58228"/>
    </ligand>
</feature>
<evidence type="ECO:0000256" key="4">
    <source>
        <dbReference type="ARBA" id="ARBA00022679"/>
    </source>
</evidence>
<dbReference type="InterPro" id="IPR006132">
    <property type="entry name" value="Asp/Orn_carbamoyltranf_P-bd"/>
</dbReference>
<dbReference type="Gene3D" id="3.40.50.1370">
    <property type="entry name" value="Aspartate/ornithine carbamoyltransferase"/>
    <property type="match status" value="2"/>
</dbReference>
<feature type="domain" description="Aspartate/ornithine carbamoyltransferase carbamoyl-P binding" evidence="8">
    <location>
        <begin position="2"/>
        <end position="142"/>
    </location>
</feature>
<evidence type="ECO:0000313" key="10">
    <source>
        <dbReference type="Proteomes" id="UP000240535"/>
    </source>
</evidence>
<feature type="binding site" evidence="6">
    <location>
        <begin position="228"/>
        <end position="229"/>
    </location>
    <ligand>
        <name>L-ornithine</name>
        <dbReference type="ChEBI" id="CHEBI:46911"/>
    </ligand>
</feature>
<name>A0A2P8R0L5_9BACT</name>
<feature type="binding site" evidence="6">
    <location>
        <position position="160"/>
    </location>
    <ligand>
        <name>L-ornithine</name>
        <dbReference type="ChEBI" id="CHEBI:46911"/>
    </ligand>
</feature>
<dbReference type="Pfam" id="PF00185">
    <property type="entry name" value="OTCace"/>
    <property type="match status" value="1"/>
</dbReference>
<evidence type="ECO:0000259" key="8">
    <source>
        <dbReference type="Pfam" id="PF02729"/>
    </source>
</evidence>
<protein>
    <recommendedName>
        <fullName evidence="3 6">Ornithine carbamoyltransferase</fullName>
        <shortName evidence="6">OTCase</shortName>
        <ecNumber evidence="3 6">2.1.3.3</ecNumber>
    </recommendedName>
</protein>
<feature type="binding site" evidence="6">
    <location>
        <begin position="129"/>
        <end position="132"/>
    </location>
    <ligand>
        <name>carbamoyl phosphate</name>
        <dbReference type="ChEBI" id="CHEBI:58228"/>
    </ligand>
</feature>
<comment type="subcellular location">
    <subcellularLocation>
        <location evidence="6">Cytoplasm</location>
    </subcellularLocation>
</comment>
<dbReference type="Proteomes" id="UP000240535">
    <property type="component" value="Unassembled WGS sequence"/>
</dbReference>
<dbReference type="InterPro" id="IPR036901">
    <property type="entry name" value="Asp/Orn_carbamoylTrfase_sf"/>
</dbReference>
<dbReference type="GO" id="GO:0004585">
    <property type="term" value="F:ornithine carbamoyltransferase activity"/>
    <property type="evidence" value="ECO:0007669"/>
    <property type="project" value="UniProtKB-UniRule"/>
</dbReference>
<dbReference type="EMBL" id="PDHH01000004">
    <property type="protein sequence ID" value="PSM52037.1"/>
    <property type="molecule type" value="Genomic_DNA"/>
</dbReference>
<feature type="binding site" evidence="6">
    <location>
        <begin position="51"/>
        <end position="54"/>
    </location>
    <ligand>
        <name>carbamoyl phosphate</name>
        <dbReference type="ChEBI" id="CHEBI:58228"/>
    </ligand>
</feature>
<keyword evidence="10" id="KW-1185">Reference proteome</keyword>
<organism evidence="9 10">
    <name type="scientific">Campylobacter blaseri</name>
    <dbReference type="NCBI Taxonomy" id="2042961"/>
    <lineage>
        <taxon>Bacteria</taxon>
        <taxon>Pseudomonadati</taxon>
        <taxon>Campylobacterota</taxon>
        <taxon>Epsilonproteobacteria</taxon>
        <taxon>Campylobacterales</taxon>
        <taxon>Campylobacteraceae</taxon>
        <taxon>Campylobacter</taxon>
    </lineage>
</organism>
<dbReference type="InterPro" id="IPR006131">
    <property type="entry name" value="Asp_carbamoyltransf_Asp/Orn-bd"/>
</dbReference>
<keyword evidence="6" id="KW-0963">Cytoplasm</keyword>
<dbReference type="InterPro" id="IPR002292">
    <property type="entry name" value="Orn/put_carbamltrans"/>
</dbReference>
<dbReference type="GO" id="GO:0019240">
    <property type="term" value="P:citrulline biosynthetic process"/>
    <property type="evidence" value="ECO:0007669"/>
    <property type="project" value="TreeGrafter"/>
</dbReference>
<dbReference type="InterPro" id="IPR006130">
    <property type="entry name" value="Asp/Orn_carbamoylTrfase"/>
</dbReference>
<dbReference type="GO" id="GO:0016597">
    <property type="term" value="F:amino acid binding"/>
    <property type="evidence" value="ECO:0007669"/>
    <property type="project" value="InterPro"/>
</dbReference>
<accession>A0A2P8R0L5</accession>
<evidence type="ECO:0000313" key="9">
    <source>
        <dbReference type="EMBL" id="PSM52037.1"/>
    </source>
</evidence>
<dbReference type="PRINTS" id="PR00100">
    <property type="entry name" value="AOTCASE"/>
</dbReference>
<evidence type="ECO:0000256" key="5">
    <source>
        <dbReference type="ARBA" id="ARBA00048772"/>
    </source>
</evidence>
<reference evidence="10" key="1">
    <citation type="submission" date="2017-10" db="EMBL/GenBank/DDBJ databases">
        <title>Campylobacter species from seals.</title>
        <authorList>
            <person name="Gilbert M.J."/>
            <person name="Zomer A.L."/>
            <person name="Timmerman A.J."/>
            <person name="Duim B."/>
            <person name="Wagenaar J.A."/>
        </authorList>
    </citation>
    <scope>NUCLEOTIDE SEQUENCE [LARGE SCALE GENOMIC DNA]</scope>
    <source>
        <strain evidence="10">17S00004-5</strain>
    </source>
</reference>
<dbReference type="PROSITE" id="PS00097">
    <property type="entry name" value="CARBAMOYLTRANSFERASE"/>
    <property type="match status" value="1"/>
</dbReference>
<dbReference type="AlphaFoldDB" id="A0A2P8R0L5"/>
<dbReference type="NCBIfam" id="NF001986">
    <property type="entry name" value="PRK00779.1"/>
    <property type="match status" value="1"/>
</dbReference>
<gene>
    <name evidence="9" type="primary">argF</name>
    <name evidence="9" type="ORF">CQ405_05620</name>
</gene>
<comment type="similarity">
    <text evidence="2 6">Belongs to the aspartate/ornithine carbamoyltransferase superfamily. OTCase family.</text>
</comment>
<dbReference type="FunFam" id="3.40.50.1370:FF:000008">
    <property type="entry name" value="Ornithine carbamoyltransferase"/>
    <property type="match status" value="1"/>
</dbReference>
<comment type="pathway">
    <text evidence="1">Amino-acid biosynthesis; L-arginine biosynthesis; L-arginine from L-ornithine and carbamoyl phosphate: step 1/3.</text>
</comment>
<feature type="binding site" evidence="6">
    <location>
        <begin position="264"/>
        <end position="265"/>
    </location>
    <ligand>
        <name>carbamoyl phosphate</name>
        <dbReference type="ChEBI" id="CHEBI:58228"/>
    </ligand>
</feature>
<comment type="catalytic activity">
    <reaction evidence="5 6">
        <text>carbamoyl phosphate + L-ornithine = L-citrulline + phosphate + H(+)</text>
        <dbReference type="Rhea" id="RHEA:19513"/>
        <dbReference type="ChEBI" id="CHEBI:15378"/>
        <dbReference type="ChEBI" id="CHEBI:43474"/>
        <dbReference type="ChEBI" id="CHEBI:46911"/>
        <dbReference type="ChEBI" id="CHEBI:57743"/>
        <dbReference type="ChEBI" id="CHEBI:58228"/>
        <dbReference type="EC" id="2.1.3.3"/>
    </reaction>
</comment>
<dbReference type="NCBIfam" id="TIGR00658">
    <property type="entry name" value="orni_carb_tr"/>
    <property type="match status" value="1"/>
</dbReference>
<evidence type="ECO:0000256" key="2">
    <source>
        <dbReference type="ARBA" id="ARBA00007805"/>
    </source>
</evidence>
<evidence type="ECO:0000256" key="6">
    <source>
        <dbReference type="HAMAP-Rule" id="MF_01109"/>
    </source>
</evidence>
<dbReference type="RefSeq" id="WP_106871550.1">
    <property type="nucleotide sequence ID" value="NZ_CP053841.1"/>
</dbReference>
<dbReference type="GO" id="GO:0005737">
    <property type="term" value="C:cytoplasm"/>
    <property type="evidence" value="ECO:0007669"/>
    <property type="project" value="UniProtKB-SubCell"/>
</dbReference>
<sequence length="312" mass="35838">MRHFLTLNDFSKDEIIEILNLSKKIKNEAENKIFKPYLEKQTLAMIFEKNSTRTRVSFEVGMYQLGGHALFLSKNDMQLNRGELLKDTALVISSMCDIIMARVYRHKDLKILAKYSKVPVINGLSDLFHPAQLMADLLTLMELGFNLEDLKVAYIGDANNMSNSWLMAASKLGFELKIATPKNYEIDSEILKIALDNAKQSGAKISVSNNPKKAIELANVATTDTWMSMGNKEQKEEKIKHFKGFCVDNELMKLADREAKFLHCLPVYRDYEVSKEVFEKHSKEIFLEAENRLHAQKGLLVWLNEKRKNNVR</sequence>
<dbReference type="EC" id="2.1.3.3" evidence="3 6"/>
<keyword evidence="4 6" id="KW-0808">Transferase</keyword>
<evidence type="ECO:0000259" key="7">
    <source>
        <dbReference type="Pfam" id="PF00185"/>
    </source>
</evidence>
<dbReference type="InterPro" id="IPR024904">
    <property type="entry name" value="OTCase_ArgI"/>
</dbReference>
<dbReference type="SUPFAM" id="SSF53671">
    <property type="entry name" value="Aspartate/ornithine carbamoyltransferase"/>
    <property type="match status" value="1"/>
</dbReference>
<dbReference type="Pfam" id="PF02729">
    <property type="entry name" value="OTCace_N"/>
    <property type="match status" value="1"/>
</dbReference>
<feature type="domain" description="Aspartate/ornithine carbamoyltransferase Asp/Orn-binding" evidence="7">
    <location>
        <begin position="149"/>
        <end position="303"/>
    </location>
</feature>
<evidence type="ECO:0000256" key="3">
    <source>
        <dbReference type="ARBA" id="ARBA00013007"/>
    </source>
</evidence>
<dbReference type="PANTHER" id="PTHR45753:SF3">
    <property type="entry name" value="ORNITHINE TRANSCARBAMYLASE, MITOCHONDRIAL"/>
    <property type="match status" value="1"/>
</dbReference>
<dbReference type="OrthoDB" id="9802587at2"/>
<dbReference type="PANTHER" id="PTHR45753">
    <property type="entry name" value="ORNITHINE CARBAMOYLTRANSFERASE, MITOCHONDRIAL"/>
    <property type="match status" value="1"/>
</dbReference>